<protein>
    <submittedName>
        <fullName evidence="1">Uncharacterized protein</fullName>
    </submittedName>
</protein>
<dbReference type="Proteomes" id="UP001204772">
    <property type="component" value="Unassembled WGS sequence"/>
</dbReference>
<dbReference type="EMBL" id="JAMZEL010000008">
    <property type="protein sequence ID" value="MCP1384477.1"/>
    <property type="molecule type" value="Genomic_DNA"/>
</dbReference>
<gene>
    <name evidence="1" type="ORF">NCI00_18710</name>
</gene>
<sequence length="70" mass="7892">MMTPTSVAQVEELLLKKLTWKFGASGMGACKRIVKDALDALPAKYPHRDQLKAYLIEKTKLEKMLDELGE</sequence>
<dbReference type="RefSeq" id="WP_253530046.1">
    <property type="nucleotide sequence ID" value="NZ_JAMZEL010000008.1"/>
</dbReference>
<accession>A0ABT1FRT6</accession>
<reference evidence="1 2" key="1">
    <citation type="submission" date="2022-06" db="EMBL/GenBank/DDBJ databases">
        <title>Runella sp. S5 genome sequencing.</title>
        <authorList>
            <person name="Park S."/>
        </authorList>
    </citation>
    <scope>NUCLEOTIDE SEQUENCE [LARGE SCALE GENOMIC DNA]</scope>
    <source>
        <strain evidence="1 2">S5</strain>
    </source>
</reference>
<comment type="caution">
    <text evidence="1">The sequence shown here is derived from an EMBL/GenBank/DDBJ whole genome shotgun (WGS) entry which is preliminary data.</text>
</comment>
<organism evidence="1 2">
    <name type="scientific">Runella salmonicolor</name>
    <dbReference type="NCBI Taxonomy" id="2950278"/>
    <lineage>
        <taxon>Bacteria</taxon>
        <taxon>Pseudomonadati</taxon>
        <taxon>Bacteroidota</taxon>
        <taxon>Cytophagia</taxon>
        <taxon>Cytophagales</taxon>
        <taxon>Spirosomataceae</taxon>
        <taxon>Runella</taxon>
    </lineage>
</organism>
<evidence type="ECO:0000313" key="2">
    <source>
        <dbReference type="Proteomes" id="UP001204772"/>
    </source>
</evidence>
<name>A0ABT1FRT6_9BACT</name>
<keyword evidence="2" id="KW-1185">Reference proteome</keyword>
<evidence type="ECO:0000313" key="1">
    <source>
        <dbReference type="EMBL" id="MCP1384477.1"/>
    </source>
</evidence>
<proteinExistence type="predicted"/>